<comment type="similarity">
    <text evidence="1">Belongs to the inositol monophosphatase superfamily. CysQ family.</text>
</comment>
<dbReference type="NCBIfam" id="TIGR01331">
    <property type="entry name" value="bisphos_cysQ"/>
    <property type="match status" value="1"/>
</dbReference>
<reference evidence="3 4" key="1">
    <citation type="journal article" date="2009" name="J. Bacteriol.">
        <title>Genome sequence of Azotobacter vinelandii, an obligate aerobe specialized to support diverse anaerobic metabolic processes.</title>
        <authorList>
            <person name="Setubal J.C."/>
            <person name="dos Santos P."/>
            <person name="Goldman B.S."/>
            <person name="Ertesvag H."/>
            <person name="Espin G."/>
            <person name="Rubio L.M."/>
            <person name="Valla S."/>
            <person name="Almeida N.F."/>
            <person name="Balasubramanian D."/>
            <person name="Cromes L."/>
            <person name="Curatti L."/>
            <person name="Du Z."/>
            <person name="Godsy E."/>
            <person name="Goodner B."/>
            <person name="Hellner-Burris K."/>
            <person name="Hernandez J.A."/>
            <person name="Houmiel K."/>
            <person name="Imperial J."/>
            <person name="Kennedy C."/>
            <person name="Larson T.J."/>
            <person name="Latreille P."/>
            <person name="Ligon L.S."/>
            <person name="Lu J."/>
            <person name="Maerk M."/>
            <person name="Miller N.M."/>
            <person name="Norton S."/>
            <person name="O'Carroll I.P."/>
            <person name="Paulsen I."/>
            <person name="Raulfs E.C."/>
            <person name="Roemer R."/>
            <person name="Rosser J."/>
            <person name="Segura D."/>
            <person name="Slater S."/>
            <person name="Stricklin S.L."/>
            <person name="Studholme D.J."/>
            <person name="Sun J."/>
            <person name="Viana C.J."/>
            <person name="Wallin E."/>
            <person name="Wang B."/>
            <person name="Wheeler C."/>
            <person name="Zhu H."/>
            <person name="Dean D.R."/>
            <person name="Dixon R."/>
            <person name="Wood D."/>
        </authorList>
    </citation>
    <scope>NUCLEOTIDE SEQUENCE [LARGE SCALE GENOMIC DNA]</scope>
    <source>
        <strain evidence="4">DJ / ATCC BAA-1303</strain>
    </source>
</reference>
<dbReference type="SUPFAM" id="SSF56655">
    <property type="entry name" value="Carbohydrate phosphatase"/>
    <property type="match status" value="1"/>
</dbReference>
<feature type="binding site" evidence="2">
    <location>
        <position position="67"/>
    </location>
    <ligand>
        <name>Mg(2+)</name>
        <dbReference type="ChEBI" id="CHEBI:18420"/>
        <label>1</label>
        <note>catalytic</note>
    </ligand>
</feature>
<feature type="binding site" evidence="2">
    <location>
        <position position="87"/>
    </location>
    <ligand>
        <name>Mg(2+)</name>
        <dbReference type="ChEBI" id="CHEBI:18420"/>
        <label>1</label>
        <note>catalytic</note>
    </ligand>
</feature>
<accession>C1DKE0</accession>
<evidence type="ECO:0000313" key="4">
    <source>
        <dbReference type="Proteomes" id="UP000002424"/>
    </source>
</evidence>
<keyword evidence="4" id="KW-1185">Reference proteome</keyword>
<dbReference type="EMBL" id="CP001157">
    <property type="protein sequence ID" value="ACO76803.1"/>
    <property type="molecule type" value="Genomic_DNA"/>
</dbReference>
<keyword evidence="1" id="KW-1003">Cell membrane</keyword>
<dbReference type="CDD" id="cd01638">
    <property type="entry name" value="CysQ"/>
    <property type="match status" value="1"/>
</dbReference>
<dbReference type="FunFam" id="3.40.190.80:FF:000005">
    <property type="entry name" value="3'(2'),5'-bisphosphate nucleotidase CysQ"/>
    <property type="match status" value="1"/>
</dbReference>
<evidence type="ECO:0000313" key="3">
    <source>
        <dbReference type="EMBL" id="ACO76803.1"/>
    </source>
</evidence>
<dbReference type="PANTHER" id="PTHR43028">
    <property type="entry name" value="3'(2'),5'-BISPHOSPHATE NUCLEOTIDASE 1"/>
    <property type="match status" value="1"/>
</dbReference>
<dbReference type="InterPro" id="IPR006240">
    <property type="entry name" value="CysQ"/>
</dbReference>
<feature type="binding site" evidence="2">
    <location>
        <position position="89"/>
    </location>
    <ligand>
        <name>Mg(2+)</name>
        <dbReference type="ChEBI" id="CHEBI:18420"/>
        <label>1</label>
        <note>catalytic</note>
    </ligand>
</feature>
<dbReference type="InterPro" id="IPR000760">
    <property type="entry name" value="Inositol_monophosphatase-like"/>
</dbReference>
<keyword evidence="1" id="KW-0378">Hydrolase</keyword>
<dbReference type="InterPro" id="IPR050725">
    <property type="entry name" value="CysQ/Inositol_MonoPase"/>
</dbReference>
<feature type="binding site" evidence="1">
    <location>
        <position position="217"/>
    </location>
    <ligand>
        <name>substrate</name>
    </ligand>
</feature>
<dbReference type="AlphaFoldDB" id="C1DKE0"/>
<evidence type="ECO:0000256" key="1">
    <source>
        <dbReference type="HAMAP-Rule" id="MF_02095"/>
    </source>
</evidence>
<keyword evidence="1" id="KW-0472">Membrane</keyword>
<proteinExistence type="inferred from homology"/>
<feature type="binding site" evidence="1">
    <location>
        <position position="67"/>
    </location>
    <ligand>
        <name>substrate</name>
    </ligand>
</feature>
<dbReference type="STRING" id="322710.Avin_05500"/>
<comment type="function">
    <text evidence="1">Converts adenosine-3',5'-bisphosphate (PAP) to AMP.</text>
</comment>
<feature type="binding site" evidence="2">
    <location>
        <position position="217"/>
    </location>
    <ligand>
        <name>Mg(2+)</name>
        <dbReference type="ChEBI" id="CHEBI:18420"/>
        <label>1</label>
        <note>catalytic</note>
    </ligand>
</feature>
<dbReference type="GO" id="GO:0050427">
    <property type="term" value="P:3'-phosphoadenosine 5'-phosphosulfate metabolic process"/>
    <property type="evidence" value="ECO:0007669"/>
    <property type="project" value="TreeGrafter"/>
</dbReference>
<dbReference type="GO" id="GO:0008441">
    <property type="term" value="F:3'(2'),5'-bisphosphate nucleotidase activity"/>
    <property type="evidence" value="ECO:0007669"/>
    <property type="project" value="UniProtKB-UniRule"/>
</dbReference>
<dbReference type="eggNOG" id="COG1218">
    <property type="taxonomic scope" value="Bacteria"/>
</dbReference>
<dbReference type="GO" id="GO:0000287">
    <property type="term" value="F:magnesium ion binding"/>
    <property type="evidence" value="ECO:0007669"/>
    <property type="project" value="UniProtKB-UniRule"/>
</dbReference>
<feature type="binding site" evidence="1 2">
    <location>
        <position position="90"/>
    </location>
    <ligand>
        <name>Mg(2+)</name>
        <dbReference type="ChEBI" id="CHEBI:18420"/>
        <label>2</label>
    </ligand>
</feature>
<dbReference type="OrthoDB" id="9785695at2"/>
<dbReference type="Pfam" id="PF00459">
    <property type="entry name" value="Inositol_P"/>
    <property type="match status" value="1"/>
</dbReference>
<comment type="subcellular location">
    <subcellularLocation>
        <location evidence="1">Cell inner membrane</location>
        <topology evidence="1">Peripheral membrane protein</topology>
        <orientation evidence="1">Cytoplasmic side</orientation>
    </subcellularLocation>
</comment>
<feature type="binding site" evidence="1">
    <location>
        <position position="67"/>
    </location>
    <ligand>
        <name>Mg(2+)</name>
        <dbReference type="ChEBI" id="CHEBI:18420"/>
        <label>1</label>
    </ligand>
</feature>
<dbReference type="GeneID" id="88183968"/>
<dbReference type="Proteomes" id="UP000002424">
    <property type="component" value="Chromosome"/>
</dbReference>
<feature type="binding site" evidence="1">
    <location>
        <position position="87"/>
    </location>
    <ligand>
        <name>Mg(2+)</name>
        <dbReference type="ChEBI" id="CHEBI:18420"/>
        <label>1</label>
    </ligand>
</feature>
<name>C1DKE0_AZOVD</name>
<dbReference type="EnsemblBacteria" id="ACO76803">
    <property type="protein sequence ID" value="ACO76803"/>
    <property type="gene ID" value="Avin_05500"/>
</dbReference>
<dbReference type="Gene3D" id="3.30.540.10">
    <property type="entry name" value="Fructose-1,6-Bisphosphatase, subunit A, domain 1"/>
    <property type="match status" value="1"/>
</dbReference>
<dbReference type="HOGENOM" id="CLU_044118_3_0_6"/>
<dbReference type="RefSeq" id="WP_012699231.1">
    <property type="nucleotide sequence ID" value="NC_012560.1"/>
</dbReference>
<feature type="binding site" evidence="1">
    <location>
        <begin position="89"/>
        <end position="92"/>
    </location>
    <ligand>
        <name>substrate</name>
    </ligand>
</feature>
<sequence length="274" mass="29287">MSAVPFAPLIDLVRQAGAAILPYWRMDGIDVQEKDDASPVTAADLAAHRVLCAGLRALEPTVPVLSEEDCAIPLAERAGWRRWWLVDPLDGTKEFIAGSEEFTVNVALIEEGRVLLGVVGVPATGCCYFGGAGLGAWSSEMSGVERPIAVRRAPGEDFTVVASRRHSSPAQERLLQGLAARFGNLRLTSVGSSLKFCLLAEGLADFYPRLAPTSQWDTAAAQGVLEGAGGEVLDLQGRALDYAARADFLNPSFLALPRTAGWRDGLLELARTLE</sequence>
<dbReference type="PRINTS" id="PR00377">
    <property type="entry name" value="IMPHPHTASES"/>
</dbReference>
<dbReference type="HAMAP" id="MF_02095">
    <property type="entry name" value="CysQ"/>
    <property type="match status" value="1"/>
</dbReference>
<comment type="catalytic activity">
    <reaction evidence="1">
        <text>adenosine 3',5'-bisphosphate + H2O = AMP + phosphate</text>
        <dbReference type="Rhea" id="RHEA:10040"/>
        <dbReference type="ChEBI" id="CHEBI:15377"/>
        <dbReference type="ChEBI" id="CHEBI:43474"/>
        <dbReference type="ChEBI" id="CHEBI:58343"/>
        <dbReference type="ChEBI" id="CHEBI:456215"/>
        <dbReference type="EC" id="3.1.3.7"/>
    </reaction>
</comment>
<keyword evidence="1 2" id="KW-0479">Metal-binding</keyword>
<gene>
    <name evidence="1" type="primary">cysQ</name>
    <name evidence="3" type="ordered locus">Avin_05500</name>
</gene>
<protein>
    <recommendedName>
        <fullName evidence="1">3'(2'),5'-bisphosphate nucleotidase CysQ</fullName>
        <ecNumber evidence="1">3.1.3.7</ecNumber>
    </recommendedName>
    <alternativeName>
        <fullName evidence="1">3'(2'),5-bisphosphonucleoside 3'(2')-phosphohydrolase</fullName>
    </alternativeName>
    <alternativeName>
        <fullName evidence="1">3'-phosphoadenosine 5'-phosphate phosphatase</fullName>
        <shortName evidence="1">PAP phosphatase</shortName>
    </alternativeName>
</protein>
<dbReference type="Gene3D" id="3.40.190.80">
    <property type="match status" value="1"/>
</dbReference>
<dbReference type="GO" id="GO:0000103">
    <property type="term" value="P:sulfate assimilation"/>
    <property type="evidence" value="ECO:0007669"/>
    <property type="project" value="TreeGrafter"/>
</dbReference>
<dbReference type="EC" id="3.1.3.7" evidence="1"/>
<keyword evidence="1" id="KW-0997">Cell inner membrane</keyword>
<feature type="binding site" evidence="1">
    <location>
        <position position="87"/>
    </location>
    <ligand>
        <name>Mg(2+)</name>
        <dbReference type="ChEBI" id="CHEBI:18420"/>
        <label>2</label>
    </ligand>
</feature>
<dbReference type="KEGG" id="avn:Avin_05500"/>
<feature type="binding site" evidence="1">
    <location>
        <position position="89"/>
    </location>
    <ligand>
        <name>Mg(2+)</name>
        <dbReference type="ChEBI" id="CHEBI:18420"/>
        <label>1</label>
    </ligand>
</feature>
<organism evidence="3 4">
    <name type="scientific">Azotobacter vinelandii (strain DJ / ATCC BAA-1303)</name>
    <dbReference type="NCBI Taxonomy" id="322710"/>
    <lineage>
        <taxon>Bacteria</taxon>
        <taxon>Pseudomonadati</taxon>
        <taxon>Pseudomonadota</taxon>
        <taxon>Gammaproteobacteria</taxon>
        <taxon>Pseudomonadales</taxon>
        <taxon>Pseudomonadaceae</taxon>
        <taxon>Azotobacter</taxon>
    </lineage>
</organism>
<dbReference type="GO" id="GO:0005886">
    <property type="term" value="C:plasma membrane"/>
    <property type="evidence" value="ECO:0007669"/>
    <property type="project" value="UniProtKB-SubCell"/>
</dbReference>
<dbReference type="PANTHER" id="PTHR43028:SF5">
    <property type="entry name" value="3'(2'),5'-BISPHOSPHATE NUCLEOTIDASE 1"/>
    <property type="match status" value="1"/>
</dbReference>
<keyword evidence="1 2" id="KW-0460">Magnesium</keyword>
<feature type="binding site" evidence="1">
    <location>
        <position position="217"/>
    </location>
    <ligand>
        <name>Mg(2+)</name>
        <dbReference type="ChEBI" id="CHEBI:18420"/>
        <label>2</label>
    </ligand>
</feature>
<evidence type="ECO:0000256" key="2">
    <source>
        <dbReference type="PIRSR" id="PIRSR600760-2"/>
    </source>
</evidence>
<comment type="cofactor">
    <cofactor evidence="1 2">
        <name>Mg(2+)</name>
        <dbReference type="ChEBI" id="CHEBI:18420"/>
    </cofactor>
</comment>